<protein>
    <submittedName>
        <fullName evidence="1">Uncharacterized protein</fullName>
    </submittedName>
</protein>
<comment type="caution">
    <text evidence="1">The sequence shown here is derived from an EMBL/GenBank/DDBJ whole genome shotgun (WGS) entry which is preliminary data.</text>
</comment>
<organism evidence="1 2">
    <name type="scientific">Penstemon smallii</name>
    <dbReference type="NCBI Taxonomy" id="265156"/>
    <lineage>
        <taxon>Eukaryota</taxon>
        <taxon>Viridiplantae</taxon>
        <taxon>Streptophyta</taxon>
        <taxon>Embryophyta</taxon>
        <taxon>Tracheophyta</taxon>
        <taxon>Spermatophyta</taxon>
        <taxon>Magnoliopsida</taxon>
        <taxon>eudicotyledons</taxon>
        <taxon>Gunneridae</taxon>
        <taxon>Pentapetalae</taxon>
        <taxon>asterids</taxon>
        <taxon>lamiids</taxon>
        <taxon>Lamiales</taxon>
        <taxon>Plantaginaceae</taxon>
        <taxon>Cheloneae</taxon>
        <taxon>Penstemon</taxon>
    </lineage>
</organism>
<evidence type="ECO:0000313" key="2">
    <source>
        <dbReference type="Proteomes" id="UP001634393"/>
    </source>
</evidence>
<keyword evidence="2" id="KW-1185">Reference proteome</keyword>
<sequence length="164" mass="17361">MDLIKKRKADENGAAYTIPAHFNNTAPVRNVPPPPPQQPGMVHQNAGYNTSMVGPVFGGGYGPYGSAGSQYGGLNGAGGGGYIMQSSTVGVQSSGRYIMQSSTVGVQFSGGYAERGNYGLQPAYQSQQSQPAASRGPSCSYVENYSNKYAWCIYKCSISFINFQ</sequence>
<dbReference type="EMBL" id="JBJXBP010000007">
    <property type="protein sequence ID" value="KAL3820320.1"/>
    <property type="molecule type" value="Genomic_DNA"/>
</dbReference>
<proteinExistence type="predicted"/>
<dbReference type="Proteomes" id="UP001634393">
    <property type="component" value="Unassembled WGS sequence"/>
</dbReference>
<dbReference type="AlphaFoldDB" id="A0ABD3S731"/>
<accession>A0ABD3S731</accession>
<gene>
    <name evidence="1" type="ORF">ACJIZ3_006225</name>
</gene>
<reference evidence="1 2" key="1">
    <citation type="submission" date="2024-12" db="EMBL/GenBank/DDBJ databases">
        <title>The unique morphological basis and parallel evolutionary history of personate flowers in Penstemon.</title>
        <authorList>
            <person name="Depatie T.H."/>
            <person name="Wessinger C.A."/>
        </authorList>
    </citation>
    <scope>NUCLEOTIDE SEQUENCE [LARGE SCALE GENOMIC DNA]</scope>
    <source>
        <strain evidence="1">WTNN_2</strain>
        <tissue evidence="1">Leaf</tissue>
    </source>
</reference>
<evidence type="ECO:0000313" key="1">
    <source>
        <dbReference type="EMBL" id="KAL3820320.1"/>
    </source>
</evidence>
<name>A0ABD3S731_9LAMI</name>